<protein>
    <recommendedName>
        <fullName evidence="4">Tubulin-specific chaperone D</fullName>
    </recommendedName>
</protein>
<keyword evidence="21" id="KW-1185">Reference proteome</keyword>
<feature type="non-terminal residue" evidence="20">
    <location>
        <position position="2068"/>
    </location>
</feature>
<feature type="compositionally biased region" description="Gly residues" evidence="17">
    <location>
        <begin position="45"/>
        <end position="54"/>
    </location>
</feature>
<dbReference type="InterPro" id="IPR025605">
    <property type="entry name" value="OST-HTH/LOTUS_dom"/>
</dbReference>
<dbReference type="GO" id="GO:0008289">
    <property type="term" value="F:lipid binding"/>
    <property type="evidence" value="ECO:0007669"/>
    <property type="project" value="InterPro"/>
</dbReference>
<dbReference type="GO" id="GO:0034333">
    <property type="term" value="P:adherens junction assembly"/>
    <property type="evidence" value="ECO:0007669"/>
    <property type="project" value="TreeGrafter"/>
</dbReference>
<reference evidence="20 21" key="1">
    <citation type="submission" date="2019-10" db="EMBL/GenBank/DDBJ databases">
        <title>Assembly and Annotation for the nematode Trichostrongylus colubriformis.</title>
        <authorList>
            <person name="Martin J."/>
        </authorList>
    </citation>
    <scope>NUCLEOTIDE SEQUENCE [LARGE SCALE GENOMIC DNA]</scope>
    <source>
        <strain evidence="20">G859</strain>
        <tissue evidence="20">Whole worm</tissue>
    </source>
</reference>
<dbReference type="GO" id="GO:0000226">
    <property type="term" value="P:microtubule cytoskeleton organization"/>
    <property type="evidence" value="ECO:0007669"/>
    <property type="project" value="TreeGrafter"/>
</dbReference>
<dbReference type="PROSITE" id="PS51644">
    <property type="entry name" value="HTH_OST"/>
    <property type="match status" value="1"/>
</dbReference>
<evidence type="ECO:0000256" key="7">
    <source>
        <dbReference type="ARBA" id="ARBA00022692"/>
    </source>
</evidence>
<feature type="compositionally biased region" description="Gly residues" evidence="17">
    <location>
        <begin position="22"/>
        <end position="32"/>
    </location>
</feature>
<accession>A0AAN8I8T8</accession>
<evidence type="ECO:0000256" key="13">
    <source>
        <dbReference type="ARBA" id="ARBA00023186"/>
    </source>
</evidence>
<keyword evidence="13" id="KW-0143">Chaperone</keyword>
<feature type="non-terminal residue" evidence="20">
    <location>
        <position position="1"/>
    </location>
</feature>
<evidence type="ECO:0000313" key="21">
    <source>
        <dbReference type="Proteomes" id="UP001331761"/>
    </source>
</evidence>
<evidence type="ECO:0000256" key="16">
    <source>
        <dbReference type="RuleBase" id="RU000679"/>
    </source>
</evidence>
<feature type="compositionally biased region" description="Polar residues" evidence="17">
    <location>
        <begin position="1641"/>
        <end position="1650"/>
    </location>
</feature>
<evidence type="ECO:0000256" key="4">
    <source>
        <dbReference type="ARBA" id="ARBA00015003"/>
    </source>
</evidence>
<dbReference type="InterPro" id="IPR041966">
    <property type="entry name" value="LOTUS-like"/>
</dbReference>
<feature type="transmembrane region" description="Helical" evidence="18">
    <location>
        <begin position="358"/>
        <end position="379"/>
    </location>
</feature>
<dbReference type="Pfam" id="PF12872">
    <property type="entry name" value="OST-HTH"/>
    <property type="match status" value="1"/>
</dbReference>
<comment type="caution">
    <text evidence="20">The sequence shown here is derived from an EMBL/GenBank/DDBJ whole genome shotgun (WGS) entry which is preliminary data.</text>
</comment>
<feature type="compositionally biased region" description="Low complexity" evidence="17">
    <location>
        <begin position="1712"/>
        <end position="1722"/>
    </location>
</feature>
<dbReference type="GO" id="GO:0005096">
    <property type="term" value="F:GTPase activator activity"/>
    <property type="evidence" value="ECO:0007669"/>
    <property type="project" value="InterPro"/>
</dbReference>
<evidence type="ECO:0000256" key="17">
    <source>
        <dbReference type="SAM" id="MobiDB-lite"/>
    </source>
</evidence>
<keyword evidence="10 16" id="KW-0406">Ion transport</keyword>
<keyword evidence="6 16" id="KW-0894">Sodium channel</keyword>
<evidence type="ECO:0000256" key="12">
    <source>
        <dbReference type="ARBA" id="ARBA00023180"/>
    </source>
</evidence>
<dbReference type="InterPro" id="IPR016024">
    <property type="entry name" value="ARM-type_fold"/>
</dbReference>
<dbReference type="InterPro" id="IPR011989">
    <property type="entry name" value="ARM-like"/>
</dbReference>
<feature type="region of interest" description="Disordered" evidence="17">
    <location>
        <begin position="1899"/>
        <end position="2021"/>
    </location>
</feature>
<keyword evidence="9" id="KW-0915">Sodium</keyword>
<dbReference type="GO" id="GO:0070830">
    <property type="term" value="P:bicellular tight junction assembly"/>
    <property type="evidence" value="ECO:0007669"/>
    <property type="project" value="TreeGrafter"/>
</dbReference>
<dbReference type="GO" id="GO:0048487">
    <property type="term" value="F:beta-tubulin binding"/>
    <property type="evidence" value="ECO:0007669"/>
    <property type="project" value="InterPro"/>
</dbReference>
<keyword evidence="15 16" id="KW-0407">Ion channel</keyword>
<dbReference type="PANTHER" id="PTHR12658:SF0">
    <property type="entry name" value="TUBULIN-SPECIFIC CHAPERONE D"/>
    <property type="match status" value="1"/>
</dbReference>
<dbReference type="Gene3D" id="3.30.420.610">
    <property type="entry name" value="LOTUS domain-like"/>
    <property type="match status" value="1"/>
</dbReference>
<dbReference type="InterPro" id="IPR017943">
    <property type="entry name" value="Bactericidal_perm-incr_a/b_dom"/>
</dbReference>
<evidence type="ECO:0000256" key="6">
    <source>
        <dbReference type="ARBA" id="ARBA00022461"/>
    </source>
</evidence>
<dbReference type="InterPro" id="IPR033162">
    <property type="entry name" value="TBCD"/>
</dbReference>
<sequence length="2068" mass="231072">QQFVPGRNSFVQIVRNGRGIAGPGGFQGGPGGGPFPGPGGPYGPGPGGAGVGGFQPGPPRVPVAPIPPVPGAPAPMLVPPSPDLCARCPAPSAKPADDPMSFIRQLAASLDMRKLSDLYLSIQLLGTSATTNDFTVDLTGEFSPNAQGGTPFGAFPVQFPAAYDSHMAEFIVSDWTVNTLFYWLHRKQFLTFNIGPDTPKIGELLKTTCSEDEDEDGLEATEVELDEEDSTRRRRRRLTKKTWKTWRNRRGAAAAIMMMKGQRGKRQDAGGLADLGICFGDILPAVREKYPNQKINIQIRTHCRMCNFEINVELLPNFRAVSSDTEAVKDTLKEFARETSAHGPRRILIANSWLSRTFWITLLVFLIVLFLYQVATLFIRYRKHEKITTISDAPPSGDSQQAPSAEDDDDDVVGCLPRLLSSGHREIIENIVLSLPESVAQGKQDILENDLDRYARLLDIYQEQPNLLDCIIPSLLKSLESYITLPTSASLDKRLDQLSVTALRYIAHLTKVRGYKVIVRLLSHHVSYLDKLLTALEQYKCSIGSDLYERHMLLLWLWIVCKNPFDFRRFDPADQPGSTTSRILAVASSYLKYPWSTTHPAAFLVIAQCLARHDCVPLIPNIISECAHHVVNNSENLLSYAMLICAILKHVDRVHLLPHVPTVREAIVVHFPLKKSEKDSLTRKVFIKMVQRLALVALKPRLARWRYRRGRRRLEDNLQSPKANGGDVVSTQDCLNNNNMGADVMCMEEDEDDDHPDEVVEWAVGCVLCALSDDHTTVRWSAAKGVGRITARLPKELAVQVVDSILSSNFHRLAGHCSWHGGCLALAELSRRGFLLPEALDKAFPIVQQALFYEEPMGRHAFGSNVRDAACYVLWAFARAYEPKELKTFVDSVATSLMCVALFDREVNLRRAASAAFQENVGRQADFPDGIALLTTVDYFTVGNRLRCYTKACLEVVRFPKYADAIVDHLVENKVIHWDELIREQAAIALGLLAPLHSEYVSSKLCFLLDGCSSPNPIHRHGYLLALSHCIQGLLLAGFSCSNEILSNAIELPWKLRAESEKLKISGGELTRLALATFIRCLSSVPIALDAETIEKWQDRLLMFACDDTATVRSAAAAAASAFFPAYFSSRVSASIDKKIETIPSKISIARRENERIGLCSVVAFLPRRFINLPMLEAVCGVIVKRNSLDAKWALARRSAVDALGEIFASRPCAEWIPPVFDALFCAIEDYTTDCHGDIGRFVRMSAMCVMTKVLSLPGLEDAVIQQYAQRVVQHMVQQSVGKIGRIRETACKCIKTLLSSEITRQHISHADELSAIYRDEHDFIQDSVFLSITPLLLCDEYYTDLICGLVISAGGVSEGTTMRASQALMEYQLSTSKNLKLMERFLATVADLFDVGRKVIRIGDSVLRLLPQILSRLHVLEQCPDSSVALSRLLVHLTKIVNSRTASPSRMKHALNSLCALLGCNRDSLTWRTAMQLVVRSLSSALPVVRRAAAEGLYENVCLTDVDDQVVKMANNNKELDELLTVLNSVILTRATKGGAKIVEIKKDYNELCGKEIDTRKFGFDKLETLLKSFKNKFYCQGERWFGETTKEAESIVQSMATEKSKKGKGSHKPSFERGPRIRSSFNRNSGPPRGFPLPSVQQNSSSRPFTPRNDIPFHHSSSDPRFNSSQQNVKLNKDERPSSSKLSGGTKNAQIPARFGFGNTSYNIASDTTSRSSLSSIDENHPEMDSDAPPPGFPSSRSFSRNTMEEPVYPPGLDVETIKKRAATPAHSNATPTNNENGQPIQLNNLEIARKVYALLLGFPQGLKVREISQRITLPQKSDEKMHDNARIGVAVTSYKQTFTISSFGPGEFAFRNSFNITTLGIFIGRCGVTQSWSTKTGRVELMGSENDYSDRFRRSDAQYRDNDDQHYARGPYTSEPESRSNRFSAPAYDPEPHRRSPTPNRSRTQNMPSGEEERFRMGWGGERLPRSWGDRNGRLKPSPNQPYEPRGGWPKDPERYSEYSDEPPRNGYQRRRVPHEPKKYECKHKYLMDSNEVPYEDFVCLSASICYFYYIYFVYFICQIH</sequence>
<evidence type="ECO:0000256" key="10">
    <source>
        <dbReference type="ARBA" id="ARBA00023065"/>
    </source>
</evidence>
<evidence type="ECO:0000256" key="15">
    <source>
        <dbReference type="ARBA" id="ARBA00023303"/>
    </source>
</evidence>
<evidence type="ECO:0000256" key="8">
    <source>
        <dbReference type="ARBA" id="ARBA00022989"/>
    </source>
</evidence>
<dbReference type="GO" id="GO:0007023">
    <property type="term" value="P:post-chaperonin tubulin folding pathway"/>
    <property type="evidence" value="ECO:0007669"/>
    <property type="project" value="InterPro"/>
</dbReference>
<dbReference type="GO" id="GO:0005272">
    <property type="term" value="F:sodium channel activity"/>
    <property type="evidence" value="ECO:0007669"/>
    <property type="project" value="UniProtKB-KW"/>
</dbReference>
<proteinExistence type="inferred from homology"/>
<organism evidence="20 21">
    <name type="scientific">Trichostrongylus colubriformis</name>
    <name type="common">Black scour worm</name>
    <dbReference type="NCBI Taxonomy" id="6319"/>
    <lineage>
        <taxon>Eukaryota</taxon>
        <taxon>Metazoa</taxon>
        <taxon>Ecdysozoa</taxon>
        <taxon>Nematoda</taxon>
        <taxon>Chromadorea</taxon>
        <taxon>Rhabditida</taxon>
        <taxon>Rhabditina</taxon>
        <taxon>Rhabditomorpha</taxon>
        <taxon>Strongyloidea</taxon>
        <taxon>Trichostrongylidae</taxon>
        <taxon>Trichostrongylus</taxon>
    </lineage>
</organism>
<feature type="region of interest" description="Disordered" evidence="17">
    <location>
        <begin position="390"/>
        <end position="411"/>
    </location>
</feature>
<keyword evidence="11 18" id="KW-0472">Membrane</keyword>
<dbReference type="Gene3D" id="1.25.10.10">
    <property type="entry name" value="Leucine-rich Repeat Variant"/>
    <property type="match status" value="2"/>
</dbReference>
<evidence type="ECO:0000256" key="2">
    <source>
        <dbReference type="ARBA" id="ARBA00006853"/>
    </source>
</evidence>
<dbReference type="Pfam" id="PF23579">
    <property type="entry name" value="ARM_TBCD"/>
    <property type="match status" value="1"/>
</dbReference>
<keyword evidence="5 16" id="KW-0813">Transport</keyword>
<dbReference type="SUPFAM" id="SSF55394">
    <property type="entry name" value="Bactericidal permeability-increasing protein, BPI"/>
    <property type="match status" value="1"/>
</dbReference>
<feature type="compositionally biased region" description="Pro residues" evidence="17">
    <location>
        <begin position="33"/>
        <end position="44"/>
    </location>
</feature>
<dbReference type="Pfam" id="PF12612">
    <property type="entry name" value="TFCD_C"/>
    <property type="match status" value="1"/>
</dbReference>
<dbReference type="Gene3D" id="3.15.20.10">
    <property type="entry name" value="Bactericidal permeability-increasing protein, domain 2"/>
    <property type="match status" value="1"/>
</dbReference>
<dbReference type="PANTHER" id="PTHR12658">
    <property type="entry name" value="BETA-TUBULIN COFACTOR D"/>
    <property type="match status" value="1"/>
</dbReference>
<evidence type="ECO:0000256" key="14">
    <source>
        <dbReference type="ARBA" id="ARBA00023201"/>
    </source>
</evidence>
<feature type="compositionally biased region" description="Basic and acidic residues" evidence="17">
    <location>
        <begin position="1996"/>
        <end position="2011"/>
    </location>
</feature>
<evidence type="ECO:0000313" key="20">
    <source>
        <dbReference type="EMBL" id="KAK5965129.1"/>
    </source>
</evidence>
<comment type="similarity">
    <text evidence="3 16">Belongs to the amiloride-sensitive sodium channel (TC 1.A.6) family.</text>
</comment>
<evidence type="ECO:0000256" key="18">
    <source>
        <dbReference type="SAM" id="Phobius"/>
    </source>
</evidence>
<dbReference type="GO" id="GO:0007021">
    <property type="term" value="P:tubulin complex assembly"/>
    <property type="evidence" value="ECO:0007669"/>
    <property type="project" value="InterPro"/>
</dbReference>
<dbReference type="GO" id="GO:0016328">
    <property type="term" value="C:lateral plasma membrane"/>
    <property type="evidence" value="ECO:0007669"/>
    <property type="project" value="TreeGrafter"/>
</dbReference>
<dbReference type="Pfam" id="PF25767">
    <property type="entry name" value="ARM_TBCD_2nd"/>
    <property type="match status" value="1"/>
</dbReference>
<feature type="compositionally biased region" description="Polar residues" evidence="17">
    <location>
        <begin position="1944"/>
        <end position="1955"/>
    </location>
</feature>
<keyword evidence="8 18" id="KW-1133">Transmembrane helix</keyword>
<evidence type="ECO:0000259" key="19">
    <source>
        <dbReference type="PROSITE" id="PS51644"/>
    </source>
</evidence>
<feature type="region of interest" description="Disordered" evidence="17">
    <location>
        <begin position="1601"/>
        <end position="1758"/>
    </location>
</feature>
<dbReference type="Proteomes" id="UP001331761">
    <property type="component" value="Unassembled WGS sequence"/>
</dbReference>
<evidence type="ECO:0000256" key="11">
    <source>
        <dbReference type="ARBA" id="ARBA00023136"/>
    </source>
</evidence>
<keyword evidence="12" id="KW-0325">Glycoprotein</keyword>
<dbReference type="InterPro" id="IPR022577">
    <property type="entry name" value="TBCD_C"/>
</dbReference>
<comment type="similarity">
    <text evidence="2">Belongs to the TBCD family.</text>
</comment>
<evidence type="ECO:0000256" key="9">
    <source>
        <dbReference type="ARBA" id="ARBA00023053"/>
    </source>
</evidence>
<feature type="compositionally biased region" description="Basic and acidic residues" evidence="17">
    <location>
        <begin position="1899"/>
        <end position="1914"/>
    </location>
</feature>
<name>A0AAN8I8T8_TRICO</name>
<evidence type="ECO:0000256" key="5">
    <source>
        <dbReference type="ARBA" id="ARBA00022448"/>
    </source>
</evidence>
<dbReference type="EMBL" id="WIXE01024973">
    <property type="protein sequence ID" value="KAK5965129.1"/>
    <property type="molecule type" value="Genomic_DNA"/>
</dbReference>
<keyword evidence="7 16" id="KW-0812">Transmembrane</keyword>
<feature type="domain" description="HTH OST-type" evidence="19">
    <location>
        <begin position="1520"/>
        <end position="1600"/>
    </location>
</feature>
<dbReference type="InterPro" id="IPR058033">
    <property type="entry name" value="ARM_TBCD_2nd"/>
</dbReference>
<dbReference type="InterPro" id="IPR001873">
    <property type="entry name" value="ENaC"/>
</dbReference>
<evidence type="ECO:0000256" key="3">
    <source>
        <dbReference type="ARBA" id="ARBA00007193"/>
    </source>
</evidence>
<feature type="compositionally biased region" description="Polar residues" evidence="17">
    <location>
        <begin position="1665"/>
        <end position="1676"/>
    </location>
</feature>
<dbReference type="Pfam" id="PF00858">
    <property type="entry name" value="ASC"/>
    <property type="match status" value="1"/>
</dbReference>
<keyword evidence="14 16" id="KW-0739">Sodium transport</keyword>
<comment type="subcellular location">
    <subcellularLocation>
        <location evidence="1">Membrane</location>
        <topology evidence="1">Multi-pass membrane protein</topology>
    </subcellularLocation>
</comment>
<evidence type="ECO:0000256" key="1">
    <source>
        <dbReference type="ARBA" id="ARBA00004141"/>
    </source>
</evidence>
<gene>
    <name evidence="20" type="ORF">GCK32_005463</name>
</gene>
<feature type="compositionally biased region" description="Basic and acidic residues" evidence="17">
    <location>
        <begin position="1970"/>
        <end position="1980"/>
    </location>
</feature>
<feature type="transmembrane region" description="Helical" evidence="18">
    <location>
        <begin position="2045"/>
        <end position="2065"/>
    </location>
</feature>
<feature type="compositionally biased region" description="Polar residues" evidence="17">
    <location>
        <begin position="1685"/>
        <end position="1695"/>
    </location>
</feature>
<dbReference type="SUPFAM" id="SSF48371">
    <property type="entry name" value="ARM repeat"/>
    <property type="match status" value="2"/>
</dbReference>
<feature type="region of interest" description="Disordered" evidence="17">
    <location>
        <begin position="22"/>
        <end position="54"/>
    </location>
</feature>